<protein>
    <submittedName>
        <fullName evidence="1">Uncharacterized protein</fullName>
    </submittedName>
</protein>
<reference evidence="1 2" key="1">
    <citation type="journal article" date="2017" name="Int. J. Parasitol.">
        <title>The genome of the protozoan parasite Cystoisospora suis and a reverse vaccinology approach to identify vaccine candidates.</title>
        <authorList>
            <person name="Palmieri N."/>
            <person name="Shrestha A."/>
            <person name="Ruttkowski B."/>
            <person name="Beck T."/>
            <person name="Vogl C."/>
            <person name="Tomley F."/>
            <person name="Blake D.P."/>
            <person name="Joachim A."/>
        </authorList>
    </citation>
    <scope>NUCLEOTIDE SEQUENCE [LARGE SCALE GENOMIC DNA]</scope>
    <source>
        <strain evidence="1 2">Wien I</strain>
    </source>
</reference>
<dbReference type="EMBL" id="MIGC01007858">
    <property type="protein sequence ID" value="PHJ15571.1"/>
    <property type="molecule type" value="Genomic_DNA"/>
</dbReference>
<gene>
    <name evidence="1" type="ORF">CSUI_010620</name>
</gene>
<accession>A0A2C6JA90</accession>
<evidence type="ECO:0000313" key="1">
    <source>
        <dbReference type="EMBL" id="PHJ15571.1"/>
    </source>
</evidence>
<dbReference type="VEuPathDB" id="ToxoDB:CSUI_010620"/>
<evidence type="ECO:0000313" key="2">
    <source>
        <dbReference type="Proteomes" id="UP000221165"/>
    </source>
</evidence>
<dbReference type="Proteomes" id="UP000221165">
    <property type="component" value="Unassembled WGS sequence"/>
</dbReference>
<proteinExistence type="predicted"/>
<keyword evidence="2" id="KW-1185">Reference proteome</keyword>
<dbReference type="RefSeq" id="XP_067917303.1">
    <property type="nucleotide sequence ID" value="XM_068070723.1"/>
</dbReference>
<sequence>MCMCRRLDTPRAIPRSMNIYIYIRILHSMYMCMYVRTHAWMLIGGCIESVVMFRVRRHTSGGVIMRRDRESS</sequence>
<organism evidence="1 2">
    <name type="scientific">Cystoisospora suis</name>
    <dbReference type="NCBI Taxonomy" id="483139"/>
    <lineage>
        <taxon>Eukaryota</taxon>
        <taxon>Sar</taxon>
        <taxon>Alveolata</taxon>
        <taxon>Apicomplexa</taxon>
        <taxon>Conoidasida</taxon>
        <taxon>Coccidia</taxon>
        <taxon>Eucoccidiorida</taxon>
        <taxon>Eimeriorina</taxon>
        <taxon>Sarcocystidae</taxon>
        <taxon>Cystoisospora</taxon>
    </lineage>
</organism>
<dbReference type="AlphaFoldDB" id="A0A2C6JA90"/>
<dbReference type="GeneID" id="94433934"/>
<name>A0A2C6JA90_9APIC</name>
<comment type="caution">
    <text evidence="1">The sequence shown here is derived from an EMBL/GenBank/DDBJ whole genome shotgun (WGS) entry which is preliminary data.</text>
</comment>